<sequence length="233" mass="26189">MEFLISRCEMVGKKPEDLHRELRRLRNEDPEGEYVIQAFKNSRVDELNDWIAANSPKSVQIETLTECPSCTRLPRNGHKKKSLTLVIGGRVVITDNHGLEDPSLANGVSGVLLAVGRNFLSIRRTDNGKEVRITRFKYTNSNRKAEGVWFQYPVAMAEAMSVHKGQGSTCDGSVIDSDGMTNEAMFYTALSRNKSLAQTKVVDVRNLRYKGSGSARLQLEMIRERTERIRGGK</sequence>
<accession>A0A2G5UIC6</accession>
<organism evidence="2 3">
    <name type="scientific">Caenorhabditis nigoni</name>
    <dbReference type="NCBI Taxonomy" id="1611254"/>
    <lineage>
        <taxon>Eukaryota</taxon>
        <taxon>Metazoa</taxon>
        <taxon>Ecdysozoa</taxon>
        <taxon>Nematoda</taxon>
        <taxon>Chromadorea</taxon>
        <taxon>Rhabditida</taxon>
        <taxon>Rhabditina</taxon>
        <taxon>Rhabditomorpha</taxon>
        <taxon>Rhabditoidea</taxon>
        <taxon>Rhabditidae</taxon>
        <taxon>Peloderinae</taxon>
        <taxon>Caenorhabditis</taxon>
    </lineage>
</organism>
<reference evidence="3" key="1">
    <citation type="submission" date="2017-10" db="EMBL/GenBank/DDBJ databases">
        <title>Rapid genome shrinkage in a self-fertile nematode reveals novel sperm competition proteins.</title>
        <authorList>
            <person name="Yin D."/>
            <person name="Schwarz E.M."/>
            <person name="Thomas C.G."/>
            <person name="Felde R.L."/>
            <person name="Korf I.F."/>
            <person name="Cutter A.D."/>
            <person name="Schartner C.M."/>
            <person name="Ralston E.J."/>
            <person name="Meyer B.J."/>
            <person name="Haag E.S."/>
        </authorList>
    </citation>
    <scope>NUCLEOTIDE SEQUENCE [LARGE SCALE GENOMIC DNA]</scope>
    <source>
        <strain evidence="3">JU1422</strain>
    </source>
</reference>
<dbReference type="Proteomes" id="UP000230233">
    <property type="component" value="Chromosome V"/>
</dbReference>
<dbReference type="EMBL" id="PDUG01000005">
    <property type="protein sequence ID" value="PIC22254.1"/>
    <property type="molecule type" value="Genomic_DNA"/>
</dbReference>
<comment type="caution">
    <text evidence="2">The sequence shown here is derived from an EMBL/GenBank/DDBJ whole genome shotgun (WGS) entry which is preliminary data.</text>
</comment>
<reference evidence="2" key="2">
    <citation type="journal article" date="2018" name="Science">
        <title>Rapid genome shrinkage in a self-fertile nematode reveals sperm competition proteins.</title>
        <authorList>
            <person name="Yin D."/>
            <person name="Schwarz E.M."/>
            <person name="Thomas C.G."/>
            <person name="Felde R.L."/>
            <person name="Korf I.F."/>
            <person name="Cutter A.D."/>
            <person name="Schartner C.M."/>
            <person name="Ralston E.J."/>
            <person name="Meyer B.J."/>
            <person name="Haag E.S."/>
        </authorList>
    </citation>
    <scope>NUCLEOTIDE SEQUENCE</scope>
    <source>
        <strain evidence="2">JU1422</strain>
    </source>
</reference>
<dbReference type="EMBL" id="PDUG01000003">
    <property type="protein sequence ID" value="PIC39320.1"/>
    <property type="molecule type" value="Genomic_DNA"/>
</dbReference>
<proteinExistence type="predicted"/>
<evidence type="ECO:0000313" key="3">
    <source>
        <dbReference type="Proteomes" id="UP000230233"/>
    </source>
</evidence>
<keyword evidence="3" id="KW-1185">Reference proteome</keyword>
<gene>
    <name evidence="2" type="primary">Cnig_chr_III.g11047</name>
    <name evidence="1" type="synonym">Cnig_chr_V.g16376</name>
    <name evidence="2" type="ORF">B9Z55_011047</name>
    <name evidence="1" type="ORF">B9Z55_016376</name>
</gene>
<dbReference type="SUPFAM" id="SSF52540">
    <property type="entry name" value="P-loop containing nucleoside triphosphate hydrolases"/>
    <property type="match status" value="1"/>
</dbReference>
<protein>
    <recommendedName>
        <fullName evidence="4">UvrD-like helicase C-terminal domain-containing protein</fullName>
    </recommendedName>
</protein>
<name>A0A2G5UIC6_9PELO</name>
<dbReference type="CDD" id="cd18809">
    <property type="entry name" value="SF1_C_RecD"/>
    <property type="match status" value="1"/>
</dbReference>
<dbReference type="OrthoDB" id="5892053at2759"/>
<evidence type="ECO:0008006" key="4">
    <source>
        <dbReference type="Google" id="ProtNLM"/>
    </source>
</evidence>
<dbReference type="AlphaFoldDB" id="A0A2G5UIC6"/>
<dbReference type="Gene3D" id="3.40.50.300">
    <property type="entry name" value="P-loop containing nucleotide triphosphate hydrolases"/>
    <property type="match status" value="1"/>
</dbReference>
<dbReference type="InterPro" id="IPR027417">
    <property type="entry name" value="P-loop_NTPase"/>
</dbReference>
<evidence type="ECO:0000313" key="2">
    <source>
        <dbReference type="EMBL" id="PIC39320.1"/>
    </source>
</evidence>
<dbReference type="Proteomes" id="UP000230233">
    <property type="component" value="Chromosome III"/>
</dbReference>
<evidence type="ECO:0000313" key="1">
    <source>
        <dbReference type="EMBL" id="PIC22254.1"/>
    </source>
</evidence>
<dbReference type="STRING" id="1611254.A0A2G5UIC6"/>